<accession>A0A1Y1UIE8</accession>
<dbReference type="EMBL" id="NBSH01000005">
    <property type="protein sequence ID" value="ORX37818.1"/>
    <property type="molecule type" value="Genomic_DNA"/>
</dbReference>
<gene>
    <name evidence="2" type="ORF">BD324DRAFT_650363</name>
</gene>
<name>A0A1Y1UIE8_9TREE</name>
<dbReference type="AlphaFoldDB" id="A0A1Y1UIE8"/>
<organism evidence="2 3">
    <name type="scientific">Kockovaella imperatae</name>
    <dbReference type="NCBI Taxonomy" id="4999"/>
    <lineage>
        <taxon>Eukaryota</taxon>
        <taxon>Fungi</taxon>
        <taxon>Dikarya</taxon>
        <taxon>Basidiomycota</taxon>
        <taxon>Agaricomycotina</taxon>
        <taxon>Tremellomycetes</taxon>
        <taxon>Tremellales</taxon>
        <taxon>Cuniculitremaceae</taxon>
        <taxon>Kockovaella</taxon>
    </lineage>
</organism>
<dbReference type="OrthoDB" id="2564643at2759"/>
<protein>
    <submittedName>
        <fullName evidence="2">Uncharacterized protein</fullName>
    </submittedName>
</protein>
<evidence type="ECO:0000256" key="1">
    <source>
        <dbReference type="SAM" id="MobiDB-lite"/>
    </source>
</evidence>
<sequence>MARSNPTEDDKSRRGSHDDQTKSISGPSARLPAVKGTLGGIESPRHRHRHTPSMSTVAGDEHLPHPSGSSTPIPSNSKASPLYPEISQMSQWAGSSLYAASTTRSSRQATMFRSDPTLKTTFDTVPLEKKDEIKRLFLA</sequence>
<comment type="caution">
    <text evidence="2">The sequence shown here is derived from an EMBL/GenBank/DDBJ whole genome shotgun (WGS) entry which is preliminary data.</text>
</comment>
<feature type="region of interest" description="Disordered" evidence="1">
    <location>
        <begin position="1"/>
        <end position="82"/>
    </location>
</feature>
<reference evidence="2 3" key="1">
    <citation type="submission" date="2017-03" db="EMBL/GenBank/DDBJ databases">
        <title>Widespread Adenine N6-methylation of Active Genes in Fungi.</title>
        <authorList>
            <consortium name="DOE Joint Genome Institute"/>
            <person name="Mondo S.J."/>
            <person name="Dannebaum R.O."/>
            <person name="Kuo R.C."/>
            <person name="Louie K.B."/>
            <person name="Bewick A.J."/>
            <person name="Labutti K."/>
            <person name="Haridas S."/>
            <person name="Kuo A."/>
            <person name="Salamov A."/>
            <person name="Ahrendt S.R."/>
            <person name="Lau R."/>
            <person name="Bowen B.P."/>
            <person name="Lipzen A."/>
            <person name="Sullivan W."/>
            <person name="Andreopoulos W.B."/>
            <person name="Clum A."/>
            <person name="Lindquist E."/>
            <person name="Daum C."/>
            <person name="Northen T.R."/>
            <person name="Ramamoorthy G."/>
            <person name="Schmitz R.J."/>
            <person name="Gryganskyi A."/>
            <person name="Culley D."/>
            <person name="Magnuson J."/>
            <person name="James T.Y."/>
            <person name="O'Malley M.A."/>
            <person name="Stajich J.E."/>
            <person name="Spatafora J.W."/>
            <person name="Visel A."/>
            <person name="Grigoriev I.V."/>
        </authorList>
    </citation>
    <scope>NUCLEOTIDE SEQUENCE [LARGE SCALE GENOMIC DNA]</scope>
    <source>
        <strain evidence="2 3">NRRL Y-17943</strain>
    </source>
</reference>
<feature type="compositionally biased region" description="Polar residues" evidence="1">
    <location>
        <begin position="67"/>
        <end position="79"/>
    </location>
</feature>
<evidence type="ECO:0000313" key="2">
    <source>
        <dbReference type="EMBL" id="ORX37818.1"/>
    </source>
</evidence>
<evidence type="ECO:0000313" key="3">
    <source>
        <dbReference type="Proteomes" id="UP000193218"/>
    </source>
</evidence>
<keyword evidence="3" id="KW-1185">Reference proteome</keyword>
<dbReference type="RefSeq" id="XP_021871805.1">
    <property type="nucleotide sequence ID" value="XM_022018133.1"/>
</dbReference>
<dbReference type="GeneID" id="33559942"/>
<feature type="compositionally biased region" description="Basic and acidic residues" evidence="1">
    <location>
        <begin position="1"/>
        <end position="21"/>
    </location>
</feature>
<dbReference type="Proteomes" id="UP000193218">
    <property type="component" value="Unassembled WGS sequence"/>
</dbReference>
<dbReference type="InParanoid" id="A0A1Y1UIE8"/>
<proteinExistence type="predicted"/>